<feature type="domain" description="Primase-associated N-terminal" evidence="2">
    <location>
        <begin position="11"/>
        <end position="265"/>
    </location>
</feature>
<evidence type="ECO:0000259" key="1">
    <source>
        <dbReference type="Pfam" id="PF26416"/>
    </source>
</evidence>
<reference evidence="3 4" key="1">
    <citation type="journal article" date="2014" name="PLoS Genet.">
        <title>Phylogenetically driven sequencing of extremely halophilic archaea reveals strategies for static and dynamic osmo-response.</title>
        <authorList>
            <person name="Becker E.A."/>
            <person name="Seitzer P.M."/>
            <person name="Tritt A."/>
            <person name="Larsen D."/>
            <person name="Krusor M."/>
            <person name="Yao A.I."/>
            <person name="Wu D."/>
            <person name="Madern D."/>
            <person name="Eisen J.A."/>
            <person name="Darling A.E."/>
            <person name="Facciotti M.T."/>
        </authorList>
    </citation>
    <scope>NUCLEOTIDE SEQUENCE [LARGE SCALE GENOMIC DNA]</scope>
    <source>
        <strain evidence="3 4">ATCC 33799</strain>
    </source>
</reference>
<sequence length="520" mass="60056">MQDKIETDREAIEIALFADLHSEEEIIELLDRGFEWYNDDADALAADVDYFFRQSRDPEARTGPVEGDPPITNPARVVAISATTASAIRQHPKVENAPVEKIQLIQHVRKYHRVLLLDILAEMGKETIAELYHELYKAEVDHERPRPLIGISGMEARPNEHPEFDWFIEIPLAAANEICQARFHNGNWGGEYDPETNEVVGEPNYHIDNNCIYVPEKHGTALLSKRQKEAFERIAEVAWTSVPQKQYQYVYNQAEIVKDRIEELIRHGEQEDLWTDWDPQQNLLRLVRNAAKEVKDLDATEFHQAEEYHEAVMKYDADGFGEGQAKRNIKSVMSLAKKLGKIADSSEYPAVEIQRYDRGPADYSIGRGSGNYKQITVDELDDIFELPCFQNMIEALKLDNGGPVRKDLFNFVRMVYWLEGYHELDGSQREDAVVDDIHDLFENKWDWYDEETTDYQARYELRHGEIDGEAPLPMNCDNHDMQRHCIGKSFCPYNIYQSLPFPESMYDQLDDSGDAGQYQA</sequence>
<dbReference type="PATRIC" id="fig|662475.6.peg.2759"/>
<dbReference type="AlphaFoldDB" id="M0K2H9"/>
<dbReference type="EMBL" id="AOLS01000066">
    <property type="protein sequence ID" value="EMA15416.1"/>
    <property type="molecule type" value="Genomic_DNA"/>
</dbReference>
<gene>
    <name evidence="3" type="ORF">C435_14108</name>
</gene>
<dbReference type="InterPro" id="IPR058989">
    <property type="entry name" value="Primase-assoc"/>
</dbReference>
<comment type="caution">
    <text evidence="3">The sequence shown here is derived from an EMBL/GenBank/DDBJ whole genome shotgun (WGS) entry which is preliminary data.</text>
</comment>
<organism evidence="3 4">
    <name type="scientific">Haloarcula marismortui ATCC 33799</name>
    <dbReference type="NCBI Taxonomy" id="662475"/>
    <lineage>
        <taxon>Archaea</taxon>
        <taxon>Methanobacteriati</taxon>
        <taxon>Methanobacteriota</taxon>
        <taxon>Stenosarchaea group</taxon>
        <taxon>Halobacteria</taxon>
        <taxon>Halobacteriales</taxon>
        <taxon>Haloarculaceae</taxon>
        <taxon>Haloarcula</taxon>
    </lineage>
</organism>
<dbReference type="NCBIfam" id="NF038197">
    <property type="entry name" value="prim_adj_arch"/>
    <property type="match status" value="1"/>
</dbReference>
<dbReference type="InterPro" id="IPR058453">
    <property type="entry name" value="Primase-assoc_N"/>
</dbReference>
<accession>M0K2H9</accession>
<feature type="domain" description="Primase-associated C-terminal" evidence="1">
    <location>
        <begin position="397"/>
        <end position="513"/>
    </location>
</feature>
<dbReference type="Pfam" id="PF26416">
    <property type="entry name" value="DUF8111"/>
    <property type="match status" value="1"/>
</dbReference>
<keyword evidence="4" id="KW-1185">Reference proteome</keyword>
<evidence type="ECO:0000313" key="3">
    <source>
        <dbReference type="EMBL" id="EMA15416.1"/>
    </source>
</evidence>
<evidence type="ECO:0000259" key="2">
    <source>
        <dbReference type="Pfam" id="PF26463"/>
    </source>
</evidence>
<dbReference type="Proteomes" id="UP000011687">
    <property type="component" value="Unassembled WGS sequence"/>
</dbReference>
<proteinExistence type="predicted"/>
<protein>
    <submittedName>
        <fullName evidence="3">Uncharacterized protein</fullName>
    </submittedName>
</protein>
<name>M0K2H9_9EURY</name>
<dbReference type="Pfam" id="PF26463">
    <property type="entry name" value="DUF8140"/>
    <property type="match status" value="1"/>
</dbReference>
<dbReference type="RefSeq" id="WP_007189611.1">
    <property type="nucleotide sequence ID" value="NZ_AOLS01000066.1"/>
</dbReference>
<dbReference type="InterPro" id="IPR058424">
    <property type="entry name" value="Primase-assoc_C"/>
</dbReference>
<evidence type="ECO:0000313" key="4">
    <source>
        <dbReference type="Proteomes" id="UP000011687"/>
    </source>
</evidence>